<name>A0A5A9XBH9_9BACT</name>
<dbReference type="RefSeq" id="WP_149307819.1">
    <property type="nucleotide sequence ID" value="NZ_SRSD01000007.1"/>
</dbReference>
<dbReference type="AlphaFoldDB" id="A0A5A9XBH9"/>
<keyword evidence="2" id="KW-1185">Reference proteome</keyword>
<dbReference type="Proteomes" id="UP000324298">
    <property type="component" value="Unassembled WGS sequence"/>
</dbReference>
<protein>
    <submittedName>
        <fullName evidence="1">Uncharacterized protein</fullName>
    </submittedName>
</protein>
<reference evidence="1 2" key="1">
    <citation type="submission" date="2019-04" db="EMBL/GenBank/DDBJ databases">
        <title>Geobacter ruber sp. nov., ferric-reducing bacteria isolated from paddy soil.</title>
        <authorList>
            <person name="Xu Z."/>
            <person name="Masuda Y."/>
            <person name="Itoh H."/>
            <person name="Senoo K."/>
        </authorList>
    </citation>
    <scope>NUCLEOTIDE SEQUENCE [LARGE SCALE GENOMIC DNA]</scope>
    <source>
        <strain evidence="1 2">Red88</strain>
    </source>
</reference>
<evidence type="ECO:0000313" key="2">
    <source>
        <dbReference type="Proteomes" id="UP000324298"/>
    </source>
</evidence>
<gene>
    <name evidence="1" type="ORF">ET418_11795</name>
</gene>
<sequence length="96" mass="10993">MICEIFKCCKFFNDVIPEMPKSADYIKNKYCLGDNSSCARYRAYKDNSGCVNAAAVPFFFLADDAREIERCMKSEHLPDGTTILRSLLNDYLNDDK</sequence>
<accession>A0A5A9XBH9</accession>
<organism evidence="1 2">
    <name type="scientific">Oryzomonas rubra</name>
    <dbReference type="NCBI Taxonomy" id="2509454"/>
    <lineage>
        <taxon>Bacteria</taxon>
        <taxon>Pseudomonadati</taxon>
        <taxon>Thermodesulfobacteriota</taxon>
        <taxon>Desulfuromonadia</taxon>
        <taxon>Geobacterales</taxon>
        <taxon>Geobacteraceae</taxon>
        <taxon>Oryzomonas</taxon>
    </lineage>
</organism>
<proteinExistence type="predicted"/>
<dbReference type="EMBL" id="SRSD01000007">
    <property type="protein sequence ID" value="KAA0890346.1"/>
    <property type="molecule type" value="Genomic_DNA"/>
</dbReference>
<evidence type="ECO:0000313" key="1">
    <source>
        <dbReference type="EMBL" id="KAA0890346.1"/>
    </source>
</evidence>
<comment type="caution">
    <text evidence="1">The sequence shown here is derived from an EMBL/GenBank/DDBJ whole genome shotgun (WGS) entry which is preliminary data.</text>
</comment>
<dbReference type="OrthoDB" id="6198376at2"/>